<accession>A0AAV7MJ14</accession>
<proteinExistence type="predicted"/>
<evidence type="ECO:0000313" key="2">
    <source>
        <dbReference type="Proteomes" id="UP001066276"/>
    </source>
</evidence>
<reference evidence="1" key="1">
    <citation type="journal article" date="2022" name="bioRxiv">
        <title>Sequencing and chromosome-scale assembly of the giantPleurodeles waltlgenome.</title>
        <authorList>
            <person name="Brown T."/>
            <person name="Elewa A."/>
            <person name="Iarovenko S."/>
            <person name="Subramanian E."/>
            <person name="Araus A.J."/>
            <person name="Petzold A."/>
            <person name="Susuki M."/>
            <person name="Suzuki K.-i.T."/>
            <person name="Hayashi T."/>
            <person name="Toyoda A."/>
            <person name="Oliveira C."/>
            <person name="Osipova E."/>
            <person name="Leigh N.D."/>
            <person name="Simon A."/>
            <person name="Yun M.H."/>
        </authorList>
    </citation>
    <scope>NUCLEOTIDE SEQUENCE</scope>
    <source>
        <strain evidence="1">20211129_DDA</strain>
        <tissue evidence="1">Liver</tissue>
    </source>
</reference>
<dbReference type="Proteomes" id="UP001066276">
    <property type="component" value="Chromosome 9"/>
</dbReference>
<comment type="caution">
    <text evidence="1">The sequence shown here is derived from an EMBL/GenBank/DDBJ whole genome shotgun (WGS) entry which is preliminary data.</text>
</comment>
<name>A0AAV7MJ14_PLEWA</name>
<evidence type="ECO:0000313" key="1">
    <source>
        <dbReference type="EMBL" id="KAJ1103771.1"/>
    </source>
</evidence>
<dbReference type="AlphaFoldDB" id="A0AAV7MJ14"/>
<organism evidence="1 2">
    <name type="scientific">Pleurodeles waltl</name>
    <name type="common">Iberian ribbed newt</name>
    <dbReference type="NCBI Taxonomy" id="8319"/>
    <lineage>
        <taxon>Eukaryota</taxon>
        <taxon>Metazoa</taxon>
        <taxon>Chordata</taxon>
        <taxon>Craniata</taxon>
        <taxon>Vertebrata</taxon>
        <taxon>Euteleostomi</taxon>
        <taxon>Amphibia</taxon>
        <taxon>Batrachia</taxon>
        <taxon>Caudata</taxon>
        <taxon>Salamandroidea</taxon>
        <taxon>Salamandridae</taxon>
        <taxon>Pleurodelinae</taxon>
        <taxon>Pleurodeles</taxon>
    </lineage>
</organism>
<keyword evidence="2" id="KW-1185">Reference proteome</keyword>
<gene>
    <name evidence="1" type="ORF">NDU88_001192</name>
</gene>
<protein>
    <submittedName>
        <fullName evidence="1">Uncharacterized protein</fullName>
    </submittedName>
</protein>
<dbReference type="EMBL" id="JANPWB010000013">
    <property type="protein sequence ID" value="KAJ1103771.1"/>
    <property type="molecule type" value="Genomic_DNA"/>
</dbReference>
<sequence>MNEVHQVPSKVILQANIKYQEDSPSAIQSWSDIGDEELGLVGSQVDGAACIEIRPRNQICQNYDLLGRAMHRIGPPHHDVDEDDYVEYVSRATGASQKCSHLARRVSSTHLIVF</sequence>